<dbReference type="RefSeq" id="WP_179844873.1">
    <property type="nucleotide sequence ID" value="NZ_JACCBA010000001.1"/>
</dbReference>
<comment type="caution">
    <text evidence="2">The sequence shown here is derived from an EMBL/GenBank/DDBJ whole genome shotgun (WGS) entry which is preliminary data.</text>
</comment>
<name>A0A7Y9EHH8_9ACTN</name>
<accession>A0A7Y9EHH8</accession>
<gene>
    <name evidence="2" type="ORF">BJY14_003844</name>
</gene>
<proteinExistence type="predicted"/>
<dbReference type="Pfam" id="PF13569">
    <property type="entry name" value="DUF4132"/>
    <property type="match status" value="1"/>
</dbReference>
<organism evidence="2 3">
    <name type="scientific">Actinomadura luteofluorescens</name>
    <dbReference type="NCBI Taxonomy" id="46163"/>
    <lineage>
        <taxon>Bacteria</taxon>
        <taxon>Bacillati</taxon>
        <taxon>Actinomycetota</taxon>
        <taxon>Actinomycetes</taxon>
        <taxon>Streptosporangiales</taxon>
        <taxon>Thermomonosporaceae</taxon>
        <taxon>Actinomadura</taxon>
    </lineage>
</organism>
<reference evidence="2 3" key="1">
    <citation type="submission" date="2020-07" db="EMBL/GenBank/DDBJ databases">
        <title>Sequencing the genomes of 1000 actinobacteria strains.</title>
        <authorList>
            <person name="Klenk H.-P."/>
        </authorList>
    </citation>
    <scope>NUCLEOTIDE SEQUENCE [LARGE SCALE GENOMIC DNA]</scope>
    <source>
        <strain evidence="2 3">DSM 40398</strain>
    </source>
</reference>
<dbReference type="InterPro" id="IPR025406">
    <property type="entry name" value="DUF4132"/>
</dbReference>
<keyword evidence="3" id="KW-1185">Reference proteome</keyword>
<dbReference type="AlphaFoldDB" id="A0A7Y9EHH8"/>
<dbReference type="Proteomes" id="UP000529783">
    <property type="component" value="Unassembled WGS sequence"/>
</dbReference>
<protein>
    <recommendedName>
        <fullName evidence="1">DUF4132 domain-containing protein</fullName>
    </recommendedName>
</protein>
<evidence type="ECO:0000313" key="2">
    <source>
        <dbReference type="EMBL" id="NYD47861.1"/>
    </source>
</evidence>
<dbReference type="EMBL" id="JACCBA010000001">
    <property type="protein sequence ID" value="NYD47861.1"/>
    <property type="molecule type" value="Genomic_DNA"/>
</dbReference>
<feature type="domain" description="DUF4132" evidence="1">
    <location>
        <begin position="723"/>
        <end position="901"/>
    </location>
</feature>
<evidence type="ECO:0000313" key="3">
    <source>
        <dbReference type="Proteomes" id="UP000529783"/>
    </source>
</evidence>
<evidence type="ECO:0000259" key="1">
    <source>
        <dbReference type="Pfam" id="PF13569"/>
    </source>
</evidence>
<sequence>MPQNENLLVIPDDWRAALHPRRGGTHGPSLELDAGAVSTVRQWEKETRDEIEHLLGSPSSRGDMVESARAYLRGEANPQGAAVMAAGLAAEWPLRDDYDYDDEPFATFADAWIAEHGPVFAAEATVELSGVFVDGYAWQERKDRRHFRPRRLDKQDPGYNRGLDCLELVAARVRGFLAVADEPEYRRTVDALGERRLDSMRRLAAAYLVPTQTAWVDELCAALPRLQPHTWMMVLCTMGTADQLPPLLAGQSGWYWLNGRPGVLPTAVEGVGPALAPTLATVADEETETGRDPYELLRALGLLGTDEAFRLLVDRLDRPHAQKAVIETARHFPRRALRLLGEAAASGPAPISSYAVRLLREHVAVWPDLATELLPRLSTKAREVVGSIGEAAARWVPEAPAESLPRLLVEPPWTRDRPLFTRVTVRGLQPLTAGQPNEPEERAQIRALIPVALGKVGPQRFRAETALRRIAGSGGDGEILEVAGEYGTKAAKAARALLAADPLDDLPAEMPRRPVWQDPYILPQVLLREDGRALPAGAVDRIVTMLSISKPDKPYAGLDVVRRICTPASLAALAWRLFELSGLREQSYAVDDGDWVLTALGLFGDDETVRRFAPVIQAWPGDGGHAKAVRGLDVLIAIGGDVALMHLHDITTKVRYPGLRKKAQERVGALAEDLGLTPEQLGDRLVPDFGLDERGELFLDYGPRGFTAGFDERLRPYVVDGDGRRRAGLPKPGVRDDGELAPAAHRRFAALKKDVRTVADERLRRFERAMTAQHRWSVPDFRALIVDHPLVRHIARRLVWITEEGRAFRVAEDGSLADLQDDEATLAETARVGVAHPLHLSGDLEAWAELFDAYEINQPFPQLGRPTHALTGDERAGTELARFHGVTVPVGRLVGMVPRGWQRGSAEDNGIQFNVLRELPGGRTLVVDVDPGIVVGDIGYRPEQRIERVRLCRDAGLGRRAEAGPLRFSELDAITASEVLADLTELTTGTNERG</sequence>